<dbReference type="InterPro" id="IPR002938">
    <property type="entry name" value="FAD-bd"/>
</dbReference>
<dbReference type="AlphaFoldDB" id="A0A9P6VQZ9"/>
<feature type="domain" description="FAD-binding" evidence="4">
    <location>
        <begin position="6"/>
        <end position="378"/>
    </location>
</feature>
<dbReference type="OrthoDB" id="2690153at2759"/>
<dbReference type="Pfam" id="PF21274">
    <property type="entry name" value="Rng_hyd_C"/>
    <property type="match status" value="1"/>
</dbReference>
<dbReference type="Gene3D" id="3.50.50.60">
    <property type="entry name" value="FAD/NAD(P)-binding domain"/>
    <property type="match status" value="1"/>
</dbReference>
<dbReference type="Gene3D" id="3.40.30.120">
    <property type="match status" value="1"/>
</dbReference>
<keyword evidence="3" id="KW-0560">Oxidoreductase</keyword>
<sequence length="605" mass="67150">MAPMIDTDFLVVGLGPAGAALASFLAQNEKPTDLKGIAINKATSTADTPRAHSVNPFAIECLRDIGLEDDAKRLGVTGNDFKSMRWCRSMVGEEYGKVHCYAGDPDGKRDLEKSTPCDYMDLPQTYLEPMLVKYASHNGFQTRFSTDLVSIEQTDNSIICTVKDAITQTIYQIRSRYLFGADGGRSTVAATLNFSFLKEPSGGVACNILLNADLTHIVHERKSQLHWVMKPDRITRFGIAPVLRMVRPWTQWLLVTFTPGTSEDPFRDLSPQSPELIDFVKEIIGDDSVDVEILRLDPWVVRETVAESYSSKRNVFLLGDAAHRHPPAFGLGSNTCIQDAYNLAWKVALVAKGIAGPALLDSYTTERQPVGAQLVRESNKQMVAHAAVWEALGMFNKSSEEGLQQINQLSEASKEGAARRLRLHTALEGKRQEAESVGIAMNQVYDSTAVYLDDEIGPRPVVQGDPIVRVLISSYPGLRLPHAWLDKPTRRKTLSTQDLAGHGSFCLITGVGGDAWRLAADKVSQATGVQIKTYGIGFGLDYQDIYREWQERREVEEDGCVLIRPDRFVAWRSMRMISDCESKLLLVLNSILSREESNVIRNKKA</sequence>
<organism evidence="5 6">
    <name type="scientific">Hyphodiscus hymeniophilus</name>
    <dbReference type="NCBI Taxonomy" id="353542"/>
    <lineage>
        <taxon>Eukaryota</taxon>
        <taxon>Fungi</taxon>
        <taxon>Dikarya</taxon>
        <taxon>Ascomycota</taxon>
        <taxon>Pezizomycotina</taxon>
        <taxon>Leotiomycetes</taxon>
        <taxon>Helotiales</taxon>
        <taxon>Hyphodiscaceae</taxon>
        <taxon>Hyphodiscus</taxon>
    </lineage>
</organism>
<dbReference type="PANTHER" id="PTHR43004:SF8">
    <property type="entry name" value="FAD-BINDING DOMAIN-CONTAINING PROTEIN-RELATED"/>
    <property type="match status" value="1"/>
</dbReference>
<dbReference type="SUPFAM" id="SSF51905">
    <property type="entry name" value="FAD/NAD(P)-binding domain"/>
    <property type="match status" value="1"/>
</dbReference>
<dbReference type="GO" id="GO:0016709">
    <property type="term" value="F:oxidoreductase activity, acting on paired donors, with incorporation or reduction of molecular oxygen, NAD(P)H as one donor, and incorporation of one atom of oxygen"/>
    <property type="evidence" value="ECO:0007669"/>
    <property type="project" value="UniProtKB-ARBA"/>
</dbReference>
<dbReference type="EMBL" id="VNKQ01000002">
    <property type="protein sequence ID" value="KAG0653106.1"/>
    <property type="molecule type" value="Genomic_DNA"/>
</dbReference>
<evidence type="ECO:0000259" key="4">
    <source>
        <dbReference type="Pfam" id="PF01494"/>
    </source>
</evidence>
<dbReference type="Proteomes" id="UP000785200">
    <property type="component" value="Unassembled WGS sequence"/>
</dbReference>
<proteinExistence type="predicted"/>
<evidence type="ECO:0000256" key="3">
    <source>
        <dbReference type="ARBA" id="ARBA00023002"/>
    </source>
</evidence>
<evidence type="ECO:0000256" key="2">
    <source>
        <dbReference type="ARBA" id="ARBA00022827"/>
    </source>
</evidence>
<evidence type="ECO:0000313" key="5">
    <source>
        <dbReference type="EMBL" id="KAG0653106.1"/>
    </source>
</evidence>
<keyword evidence="6" id="KW-1185">Reference proteome</keyword>
<dbReference type="PRINTS" id="PR00420">
    <property type="entry name" value="RNGMNOXGNASE"/>
</dbReference>
<keyword evidence="1" id="KW-0285">Flavoprotein</keyword>
<accession>A0A9P6VQZ9</accession>
<dbReference type="PANTHER" id="PTHR43004">
    <property type="entry name" value="TRK SYSTEM POTASSIUM UPTAKE PROTEIN"/>
    <property type="match status" value="1"/>
</dbReference>
<dbReference type="Gene3D" id="3.30.9.10">
    <property type="entry name" value="D-Amino Acid Oxidase, subunit A, domain 2"/>
    <property type="match status" value="1"/>
</dbReference>
<evidence type="ECO:0000256" key="1">
    <source>
        <dbReference type="ARBA" id="ARBA00022630"/>
    </source>
</evidence>
<protein>
    <submittedName>
        <fullName evidence="5">2,4-dichlorophenol hydroxylase</fullName>
    </submittedName>
</protein>
<dbReference type="InterPro" id="IPR050641">
    <property type="entry name" value="RIFMO-like"/>
</dbReference>
<comment type="caution">
    <text evidence="5">The sequence shown here is derived from an EMBL/GenBank/DDBJ whole genome shotgun (WGS) entry which is preliminary data.</text>
</comment>
<name>A0A9P6VQZ9_9HELO</name>
<dbReference type="GO" id="GO:0071949">
    <property type="term" value="F:FAD binding"/>
    <property type="evidence" value="ECO:0007669"/>
    <property type="project" value="InterPro"/>
</dbReference>
<keyword evidence="2" id="KW-0274">FAD</keyword>
<evidence type="ECO:0000313" key="6">
    <source>
        <dbReference type="Proteomes" id="UP000785200"/>
    </source>
</evidence>
<dbReference type="Pfam" id="PF01494">
    <property type="entry name" value="FAD_binding_3"/>
    <property type="match status" value="1"/>
</dbReference>
<dbReference type="InterPro" id="IPR036188">
    <property type="entry name" value="FAD/NAD-bd_sf"/>
</dbReference>
<gene>
    <name evidence="5" type="ORF">D0Z07_0760</name>
</gene>
<reference evidence="5" key="1">
    <citation type="submission" date="2019-07" db="EMBL/GenBank/DDBJ databases">
        <title>Hyphodiscus hymeniophilus genome sequencing and assembly.</title>
        <authorList>
            <person name="Kramer G."/>
            <person name="Nodwell J."/>
        </authorList>
    </citation>
    <scope>NUCLEOTIDE SEQUENCE</scope>
    <source>
        <strain evidence="5">ATCC 34498</strain>
    </source>
</reference>